<evidence type="ECO:0000256" key="7">
    <source>
        <dbReference type="ARBA" id="ARBA00022723"/>
    </source>
</evidence>
<comment type="cofactor">
    <cofactor evidence="2">
        <name>Fe cation</name>
        <dbReference type="ChEBI" id="CHEBI:24875"/>
    </cofactor>
</comment>
<evidence type="ECO:0000256" key="2">
    <source>
        <dbReference type="ARBA" id="ARBA00001962"/>
    </source>
</evidence>
<evidence type="ECO:0000256" key="11">
    <source>
        <dbReference type="ARBA" id="ARBA00023180"/>
    </source>
</evidence>
<dbReference type="CDD" id="cd07378">
    <property type="entry name" value="MPP_ACP5"/>
    <property type="match status" value="1"/>
</dbReference>
<feature type="domain" description="Calcineurin-like phosphoesterase" evidence="12">
    <location>
        <begin position="5"/>
        <end position="188"/>
    </location>
</feature>
<comment type="similarity">
    <text evidence="4">Belongs to the metallophosphoesterase superfamily. Purple acid phosphatase family.</text>
</comment>
<evidence type="ECO:0000313" key="14">
    <source>
        <dbReference type="Proteomes" id="UP000653305"/>
    </source>
</evidence>
<gene>
    <name evidence="13" type="ORF">PHJA_002494400</name>
</gene>
<dbReference type="EC" id="3.1.3.2" evidence="5"/>
<dbReference type="AlphaFoldDB" id="A0A830D8M1"/>
<dbReference type="GO" id="GO:0046872">
    <property type="term" value="F:metal ion binding"/>
    <property type="evidence" value="ECO:0007669"/>
    <property type="project" value="UniProtKB-KW"/>
</dbReference>
<sequence length="261" mass="30004">MGHVGKKLDIDFVISSGDNFYDNGLKGADDPFFRTSFTNIYTAKSLQKPWYTVLGNHDYQGSTEAQLSRALRKLDNRWYCLRNFVVGAGLVDIVFIDTTPFVQQYFDNPKKQNFDWKGIMPRDKYISDLLRNLDLALKNSRAPWKIVVGHHAIRSIGYHGDTRELVDQVLPILEANKVDMYINGHDHCLEHLSNKQGKMQFLTSGGGSKAWKNKIHPELHNDTTHFYYDGQGFMSVELIRKKAYVAFYDVMGKPLYSIKID</sequence>
<protein>
    <recommendedName>
        <fullName evidence="5">acid phosphatase</fullName>
        <ecNumber evidence="5">3.1.3.2</ecNumber>
    </recommendedName>
</protein>
<dbReference type="Proteomes" id="UP000653305">
    <property type="component" value="Unassembled WGS sequence"/>
</dbReference>
<name>A0A830D8M1_9LAMI</name>
<keyword evidence="10" id="KW-0862">Zinc</keyword>
<keyword evidence="7" id="KW-0479">Metal-binding</keyword>
<comment type="caution">
    <text evidence="13">The sequence shown here is derived from an EMBL/GenBank/DDBJ whole genome shotgun (WGS) entry which is preliminary data.</text>
</comment>
<dbReference type="InterPro" id="IPR024927">
    <property type="entry name" value="Acid_PPase"/>
</dbReference>
<evidence type="ECO:0000256" key="10">
    <source>
        <dbReference type="ARBA" id="ARBA00022833"/>
    </source>
</evidence>
<dbReference type="InterPro" id="IPR051558">
    <property type="entry name" value="Metallophosphoesterase_PAP"/>
</dbReference>
<evidence type="ECO:0000259" key="12">
    <source>
        <dbReference type="Pfam" id="PF00149"/>
    </source>
</evidence>
<dbReference type="OrthoDB" id="411211at2759"/>
<evidence type="ECO:0000256" key="9">
    <source>
        <dbReference type="ARBA" id="ARBA00022801"/>
    </source>
</evidence>
<comment type="subcellular location">
    <subcellularLocation>
        <location evidence="3">Secreted</location>
    </subcellularLocation>
</comment>
<keyword evidence="9" id="KW-0378">Hydrolase</keyword>
<dbReference type="Pfam" id="PF00149">
    <property type="entry name" value="Metallophos"/>
    <property type="match status" value="1"/>
</dbReference>
<keyword evidence="11" id="KW-0325">Glycoprotein</keyword>
<comment type="catalytic activity">
    <reaction evidence="1">
        <text>a phosphate monoester + H2O = an alcohol + phosphate</text>
        <dbReference type="Rhea" id="RHEA:15017"/>
        <dbReference type="ChEBI" id="CHEBI:15377"/>
        <dbReference type="ChEBI" id="CHEBI:30879"/>
        <dbReference type="ChEBI" id="CHEBI:43474"/>
        <dbReference type="ChEBI" id="CHEBI:67140"/>
        <dbReference type="EC" id="3.1.3.2"/>
    </reaction>
</comment>
<evidence type="ECO:0000256" key="6">
    <source>
        <dbReference type="ARBA" id="ARBA00022525"/>
    </source>
</evidence>
<proteinExistence type="inferred from homology"/>
<evidence type="ECO:0000256" key="5">
    <source>
        <dbReference type="ARBA" id="ARBA00012646"/>
    </source>
</evidence>
<evidence type="ECO:0000256" key="4">
    <source>
        <dbReference type="ARBA" id="ARBA00008723"/>
    </source>
</evidence>
<keyword evidence="14" id="KW-1185">Reference proteome</keyword>
<dbReference type="InterPro" id="IPR029052">
    <property type="entry name" value="Metallo-depent_PP-like"/>
</dbReference>
<keyword evidence="8" id="KW-0732">Signal</keyword>
<dbReference type="GO" id="GO:0003993">
    <property type="term" value="F:acid phosphatase activity"/>
    <property type="evidence" value="ECO:0007669"/>
    <property type="project" value="UniProtKB-EC"/>
</dbReference>
<dbReference type="PANTHER" id="PTHR10161">
    <property type="entry name" value="TARTRATE-RESISTANT ACID PHOSPHATASE TYPE 5"/>
    <property type="match status" value="1"/>
</dbReference>
<evidence type="ECO:0000313" key="13">
    <source>
        <dbReference type="EMBL" id="GFQ03506.1"/>
    </source>
</evidence>
<dbReference type="Gene3D" id="3.60.21.10">
    <property type="match status" value="1"/>
</dbReference>
<dbReference type="FunFam" id="3.60.21.10:FF:000027">
    <property type="entry name" value="Purple acid phosphatase"/>
    <property type="match status" value="1"/>
</dbReference>
<dbReference type="GO" id="GO:0005576">
    <property type="term" value="C:extracellular region"/>
    <property type="evidence" value="ECO:0007669"/>
    <property type="project" value="UniProtKB-SubCell"/>
</dbReference>
<keyword evidence="6" id="KW-0964">Secreted</keyword>
<dbReference type="PANTHER" id="PTHR10161:SF36">
    <property type="entry name" value="PURPLE ACID PHOSPHATASE 3"/>
    <property type="match status" value="1"/>
</dbReference>
<dbReference type="SUPFAM" id="SSF56300">
    <property type="entry name" value="Metallo-dependent phosphatases"/>
    <property type="match status" value="1"/>
</dbReference>
<organism evidence="13 14">
    <name type="scientific">Phtheirospermum japonicum</name>
    <dbReference type="NCBI Taxonomy" id="374723"/>
    <lineage>
        <taxon>Eukaryota</taxon>
        <taxon>Viridiplantae</taxon>
        <taxon>Streptophyta</taxon>
        <taxon>Embryophyta</taxon>
        <taxon>Tracheophyta</taxon>
        <taxon>Spermatophyta</taxon>
        <taxon>Magnoliopsida</taxon>
        <taxon>eudicotyledons</taxon>
        <taxon>Gunneridae</taxon>
        <taxon>Pentapetalae</taxon>
        <taxon>asterids</taxon>
        <taxon>lamiids</taxon>
        <taxon>Lamiales</taxon>
        <taxon>Orobanchaceae</taxon>
        <taxon>Orobanchaceae incertae sedis</taxon>
        <taxon>Phtheirospermum</taxon>
    </lineage>
</organism>
<evidence type="ECO:0000256" key="8">
    <source>
        <dbReference type="ARBA" id="ARBA00022729"/>
    </source>
</evidence>
<evidence type="ECO:0000256" key="1">
    <source>
        <dbReference type="ARBA" id="ARBA00000032"/>
    </source>
</evidence>
<reference evidence="13" key="1">
    <citation type="submission" date="2020-07" db="EMBL/GenBank/DDBJ databases">
        <title>Ethylene signaling mediates host invasion by parasitic plants.</title>
        <authorList>
            <person name="Yoshida S."/>
        </authorList>
    </citation>
    <scope>NUCLEOTIDE SEQUENCE</scope>
    <source>
        <strain evidence="13">Okayama</strain>
    </source>
</reference>
<dbReference type="EMBL" id="BMAC01000839">
    <property type="protein sequence ID" value="GFQ03506.1"/>
    <property type="molecule type" value="Genomic_DNA"/>
</dbReference>
<evidence type="ECO:0000256" key="3">
    <source>
        <dbReference type="ARBA" id="ARBA00004613"/>
    </source>
</evidence>
<dbReference type="InterPro" id="IPR004843">
    <property type="entry name" value="Calcineurin-like_PHP"/>
</dbReference>
<accession>A0A830D8M1</accession>